<gene>
    <name evidence="1" type="ORF">K435DRAFT_805641</name>
</gene>
<dbReference type="EMBL" id="ML179531">
    <property type="protein sequence ID" value="THU85766.1"/>
    <property type="molecule type" value="Genomic_DNA"/>
</dbReference>
<dbReference type="AlphaFoldDB" id="A0A4S8LAD4"/>
<evidence type="ECO:0000313" key="2">
    <source>
        <dbReference type="Proteomes" id="UP000297245"/>
    </source>
</evidence>
<sequence>MLFENPNQKTETPALPQAEYVPYVWSVAAAHMFEKNCLRHSLNIPHWCLNAERGAGQKWVVECRTSWDHSEQVWPGHNLPNIGLHVNRNKQGSPVPNVVRYSGLYFWTKKINVVITHSSVITAMWLWQGICLT</sequence>
<organism evidence="1 2">
    <name type="scientific">Dendrothele bispora (strain CBS 962.96)</name>
    <dbReference type="NCBI Taxonomy" id="1314807"/>
    <lineage>
        <taxon>Eukaryota</taxon>
        <taxon>Fungi</taxon>
        <taxon>Dikarya</taxon>
        <taxon>Basidiomycota</taxon>
        <taxon>Agaricomycotina</taxon>
        <taxon>Agaricomycetes</taxon>
        <taxon>Agaricomycetidae</taxon>
        <taxon>Agaricales</taxon>
        <taxon>Agaricales incertae sedis</taxon>
        <taxon>Dendrothele</taxon>
    </lineage>
</organism>
<name>A0A4S8LAD4_DENBC</name>
<keyword evidence="2" id="KW-1185">Reference proteome</keyword>
<accession>A0A4S8LAD4</accession>
<proteinExistence type="predicted"/>
<protein>
    <submittedName>
        <fullName evidence="1">Uncharacterized protein</fullName>
    </submittedName>
</protein>
<dbReference type="Proteomes" id="UP000297245">
    <property type="component" value="Unassembled WGS sequence"/>
</dbReference>
<reference evidence="1 2" key="1">
    <citation type="journal article" date="2019" name="Nat. Ecol. Evol.">
        <title>Megaphylogeny resolves global patterns of mushroom evolution.</title>
        <authorList>
            <person name="Varga T."/>
            <person name="Krizsan K."/>
            <person name="Foldi C."/>
            <person name="Dima B."/>
            <person name="Sanchez-Garcia M."/>
            <person name="Sanchez-Ramirez S."/>
            <person name="Szollosi G.J."/>
            <person name="Szarkandi J.G."/>
            <person name="Papp V."/>
            <person name="Albert L."/>
            <person name="Andreopoulos W."/>
            <person name="Angelini C."/>
            <person name="Antonin V."/>
            <person name="Barry K.W."/>
            <person name="Bougher N.L."/>
            <person name="Buchanan P."/>
            <person name="Buyck B."/>
            <person name="Bense V."/>
            <person name="Catcheside P."/>
            <person name="Chovatia M."/>
            <person name="Cooper J."/>
            <person name="Damon W."/>
            <person name="Desjardin D."/>
            <person name="Finy P."/>
            <person name="Geml J."/>
            <person name="Haridas S."/>
            <person name="Hughes K."/>
            <person name="Justo A."/>
            <person name="Karasinski D."/>
            <person name="Kautmanova I."/>
            <person name="Kiss B."/>
            <person name="Kocsube S."/>
            <person name="Kotiranta H."/>
            <person name="LaButti K.M."/>
            <person name="Lechner B.E."/>
            <person name="Liimatainen K."/>
            <person name="Lipzen A."/>
            <person name="Lukacs Z."/>
            <person name="Mihaltcheva S."/>
            <person name="Morgado L.N."/>
            <person name="Niskanen T."/>
            <person name="Noordeloos M.E."/>
            <person name="Ohm R.A."/>
            <person name="Ortiz-Santana B."/>
            <person name="Ovrebo C."/>
            <person name="Racz N."/>
            <person name="Riley R."/>
            <person name="Savchenko A."/>
            <person name="Shiryaev A."/>
            <person name="Soop K."/>
            <person name="Spirin V."/>
            <person name="Szebenyi C."/>
            <person name="Tomsovsky M."/>
            <person name="Tulloss R.E."/>
            <person name="Uehling J."/>
            <person name="Grigoriev I.V."/>
            <person name="Vagvolgyi C."/>
            <person name="Papp T."/>
            <person name="Martin F.M."/>
            <person name="Miettinen O."/>
            <person name="Hibbett D.S."/>
            <person name="Nagy L.G."/>
        </authorList>
    </citation>
    <scope>NUCLEOTIDE SEQUENCE [LARGE SCALE GENOMIC DNA]</scope>
    <source>
        <strain evidence="1 2">CBS 962.96</strain>
    </source>
</reference>
<evidence type="ECO:0000313" key="1">
    <source>
        <dbReference type="EMBL" id="THU85766.1"/>
    </source>
</evidence>